<dbReference type="AlphaFoldDB" id="A0A2P2J447"/>
<proteinExistence type="predicted"/>
<organism evidence="1">
    <name type="scientific">Rhizophora mucronata</name>
    <name type="common">Asiatic mangrove</name>
    <dbReference type="NCBI Taxonomy" id="61149"/>
    <lineage>
        <taxon>Eukaryota</taxon>
        <taxon>Viridiplantae</taxon>
        <taxon>Streptophyta</taxon>
        <taxon>Embryophyta</taxon>
        <taxon>Tracheophyta</taxon>
        <taxon>Spermatophyta</taxon>
        <taxon>Magnoliopsida</taxon>
        <taxon>eudicotyledons</taxon>
        <taxon>Gunneridae</taxon>
        <taxon>Pentapetalae</taxon>
        <taxon>rosids</taxon>
        <taxon>fabids</taxon>
        <taxon>Malpighiales</taxon>
        <taxon>Rhizophoraceae</taxon>
        <taxon>Rhizophora</taxon>
    </lineage>
</organism>
<reference evidence="1" key="1">
    <citation type="submission" date="2018-02" db="EMBL/GenBank/DDBJ databases">
        <title>Rhizophora mucronata_Transcriptome.</title>
        <authorList>
            <person name="Meera S.P."/>
            <person name="Sreeshan A."/>
            <person name="Augustine A."/>
        </authorList>
    </citation>
    <scope>NUCLEOTIDE SEQUENCE</scope>
    <source>
        <tissue evidence="1">Leaf</tissue>
    </source>
</reference>
<dbReference type="EMBL" id="GGEC01007664">
    <property type="protein sequence ID" value="MBW88147.1"/>
    <property type="molecule type" value="Transcribed_RNA"/>
</dbReference>
<protein>
    <submittedName>
        <fullName evidence="1">Uncharacterized protein</fullName>
    </submittedName>
</protein>
<sequence length="23" mass="2622">MAIESPRRANQCLYISTIFLVVP</sequence>
<accession>A0A2P2J447</accession>
<evidence type="ECO:0000313" key="1">
    <source>
        <dbReference type="EMBL" id="MBW88147.1"/>
    </source>
</evidence>
<name>A0A2P2J447_RHIMU</name>